<accession>A0ABS0A669</accession>
<dbReference type="Proteomes" id="UP001194729">
    <property type="component" value="Unassembled WGS sequence"/>
</dbReference>
<name>A0ABS0A669_9FLAO</name>
<proteinExistence type="predicted"/>
<evidence type="ECO:0000313" key="2">
    <source>
        <dbReference type="Proteomes" id="UP001194729"/>
    </source>
</evidence>
<evidence type="ECO:0000313" key="1">
    <source>
        <dbReference type="EMBL" id="MBF4984871.1"/>
    </source>
</evidence>
<keyword evidence="2" id="KW-1185">Reference proteome</keyword>
<protein>
    <submittedName>
        <fullName evidence="1">Uncharacterized protein</fullName>
    </submittedName>
</protein>
<gene>
    <name evidence="1" type="ORF">FNJ87_11180</name>
</gene>
<sequence>MKKVDLNFGVFELHPQIVIGNMNEGIHYDIFKNKALIKLIDQYYGKIKPLSYICIRDKSYSIDPMVHAHNKKFENLCSIAIVERKANTRSTVSIESKFFKPGKFCKFQSVTDAILWANHQVALRNLELASLNNLNQSAIFQTF</sequence>
<organism evidence="1 2">
    <name type="scientific">Nonlabens mediterrranea</name>
    <dbReference type="NCBI Taxonomy" id="1419947"/>
    <lineage>
        <taxon>Bacteria</taxon>
        <taxon>Pseudomonadati</taxon>
        <taxon>Bacteroidota</taxon>
        <taxon>Flavobacteriia</taxon>
        <taxon>Flavobacteriales</taxon>
        <taxon>Flavobacteriaceae</taxon>
        <taxon>Nonlabens</taxon>
    </lineage>
</organism>
<reference evidence="1 2" key="1">
    <citation type="submission" date="2020-11" db="EMBL/GenBank/DDBJ databases">
        <title>P. mediterranea TC4 genome.</title>
        <authorList>
            <person name="Molmeret M."/>
        </authorList>
    </citation>
    <scope>NUCLEOTIDE SEQUENCE [LARGE SCALE GENOMIC DNA]</scope>
    <source>
        <strain evidence="1 2">TC4</strain>
    </source>
</reference>
<comment type="caution">
    <text evidence="1">The sequence shown here is derived from an EMBL/GenBank/DDBJ whole genome shotgun (WGS) entry which is preliminary data.</text>
</comment>
<dbReference type="EMBL" id="JADKYU010000574">
    <property type="protein sequence ID" value="MBF4984871.1"/>
    <property type="molecule type" value="Genomic_DNA"/>
</dbReference>